<dbReference type="OrthoDB" id="516148at2"/>
<organism evidence="1 2">
    <name type="scientific">Nostoc flagelliforme CCNUN1</name>
    <dbReference type="NCBI Taxonomy" id="2038116"/>
    <lineage>
        <taxon>Bacteria</taxon>
        <taxon>Bacillati</taxon>
        <taxon>Cyanobacteriota</taxon>
        <taxon>Cyanophyceae</taxon>
        <taxon>Nostocales</taxon>
        <taxon>Nostocaceae</taxon>
        <taxon>Nostoc</taxon>
    </lineage>
</organism>
<dbReference type="Proteomes" id="UP000232003">
    <property type="component" value="Plasmid pNFSY08"/>
</dbReference>
<keyword evidence="1" id="KW-0614">Plasmid</keyword>
<protein>
    <submittedName>
        <fullName evidence="1">Arc-type ribbon-helix-helix</fullName>
    </submittedName>
</protein>
<sequence>MAADKQIIIRISEDKKEAFMNKAKASNTSVSKLLMDFIDSYLAEKPVNEIDPELVKLKSEVAEMKQQFMQWQQQQYEMLGESAA</sequence>
<dbReference type="RefSeq" id="WP_100904314.1">
    <property type="nucleotide sequence ID" value="NZ_CP024793.1"/>
</dbReference>
<dbReference type="AlphaFoldDB" id="A0A2K8TAJ5"/>
<geneLocation type="plasmid" evidence="2">
    <name>pnfsy08</name>
</geneLocation>
<gene>
    <name evidence="1" type="ORF">COO91_10957</name>
</gene>
<evidence type="ECO:0000313" key="1">
    <source>
        <dbReference type="EMBL" id="AUB44717.1"/>
    </source>
</evidence>
<accession>A0A2K8TAJ5</accession>
<dbReference type="KEGG" id="nfl:COO91_10957"/>
<evidence type="ECO:0000313" key="2">
    <source>
        <dbReference type="Proteomes" id="UP000232003"/>
    </source>
</evidence>
<dbReference type="EMBL" id="CP024793">
    <property type="protein sequence ID" value="AUB44717.1"/>
    <property type="molecule type" value="Genomic_DNA"/>
</dbReference>
<reference evidence="1 2" key="1">
    <citation type="submission" date="2017-11" db="EMBL/GenBank/DDBJ databases">
        <title>Complete genome of a free-living desiccation-tolerant cyanobacterium and its photosynthetic adaptation to extreme terrestrial habitat.</title>
        <authorList>
            <person name="Shang J."/>
        </authorList>
    </citation>
    <scope>NUCLEOTIDE SEQUENCE [LARGE SCALE GENOMIC DNA]</scope>
    <source>
        <strain evidence="1 2">CCNUN1</strain>
        <plasmid evidence="2">pnfsy08</plasmid>
    </source>
</reference>
<name>A0A2K8TAJ5_9NOSO</name>
<proteinExistence type="predicted"/>
<keyword evidence="2" id="KW-1185">Reference proteome</keyword>